<sequence length="229" mass="26211">MQAEQVLSIIKQPKKIDTAEVQELRKLLHQYPYFQLACSLIAKALYDQDPDKAQQAIQLAAVYATDRNQLKLLLEDKLAYASSDEAAPNHIVSLQGIPTNYSQPKPSQEPTLQTDFINSYISNISTKEEKRIIKKKSLEQLDIIEDFIKKGSKFKPLTIKELSLEEAHIDLTKESITLHDSLLTESLAQVMLKQGKFERAIEIYKRLQLKFPEKGSYFSTLTEELKKDI</sequence>
<dbReference type="OrthoDB" id="594666at2"/>
<dbReference type="Proteomes" id="UP000001227">
    <property type="component" value="Chromosome"/>
</dbReference>
<dbReference type="InterPro" id="IPR011990">
    <property type="entry name" value="TPR-like_helical_dom_sf"/>
</dbReference>
<dbReference type="HOGENOM" id="CLU_1207782_0_0_10"/>
<dbReference type="AlphaFoldDB" id="B3ES02"/>
<evidence type="ECO:0000313" key="2">
    <source>
        <dbReference type="Proteomes" id="UP000001227"/>
    </source>
</evidence>
<organism evidence="1 2">
    <name type="scientific">Amoebophilus asiaticus (strain 5a2)</name>
    <dbReference type="NCBI Taxonomy" id="452471"/>
    <lineage>
        <taxon>Bacteria</taxon>
        <taxon>Pseudomonadati</taxon>
        <taxon>Bacteroidota</taxon>
        <taxon>Cytophagia</taxon>
        <taxon>Cytophagales</taxon>
        <taxon>Amoebophilaceae</taxon>
        <taxon>Candidatus Amoebophilus</taxon>
    </lineage>
</organism>
<keyword evidence="2" id="KW-1185">Reference proteome</keyword>
<dbReference type="SUPFAM" id="SSF48452">
    <property type="entry name" value="TPR-like"/>
    <property type="match status" value="1"/>
</dbReference>
<protein>
    <recommendedName>
        <fullName evidence="3">Tetratricopeptide repeat protein</fullName>
    </recommendedName>
</protein>
<dbReference type="RefSeq" id="WP_012472770.1">
    <property type="nucleotide sequence ID" value="NC_010830.1"/>
</dbReference>
<dbReference type="STRING" id="452471.Aasi_0603"/>
<dbReference type="eggNOG" id="ENOG50336UI">
    <property type="taxonomic scope" value="Bacteria"/>
</dbReference>
<evidence type="ECO:0008006" key="3">
    <source>
        <dbReference type="Google" id="ProtNLM"/>
    </source>
</evidence>
<proteinExistence type="predicted"/>
<dbReference type="KEGG" id="aas:Aasi_0603"/>
<gene>
    <name evidence="1" type="ordered locus">Aasi_0603</name>
</gene>
<accession>B3ES02</accession>
<name>B3ES02_AMOA5</name>
<reference evidence="1 2" key="1">
    <citation type="journal article" date="2010" name="J. Bacteriol.">
        <title>The genome of the amoeba symbiont 'Candidatus Amoebophilus asiaticus' reveals common mechanisms for host cell interaction among amoeba-associated bacteria.</title>
        <authorList>
            <person name="Schmitz-Esser S."/>
            <person name="Tischler P."/>
            <person name="Arnold R."/>
            <person name="Montanaro J."/>
            <person name="Wagner M."/>
            <person name="Rattei T."/>
            <person name="Horn M."/>
        </authorList>
    </citation>
    <scope>NUCLEOTIDE SEQUENCE [LARGE SCALE GENOMIC DNA]</scope>
    <source>
        <strain evidence="1 2">5a2</strain>
    </source>
</reference>
<dbReference type="EMBL" id="CP001102">
    <property type="protein sequence ID" value="ACE06004.1"/>
    <property type="molecule type" value="Genomic_DNA"/>
</dbReference>
<evidence type="ECO:0000313" key="1">
    <source>
        <dbReference type="EMBL" id="ACE06004.1"/>
    </source>
</evidence>